<organism evidence="4 5">
    <name type="scientific">Sandaracinus amylolyticus</name>
    <dbReference type="NCBI Taxonomy" id="927083"/>
    <lineage>
        <taxon>Bacteria</taxon>
        <taxon>Pseudomonadati</taxon>
        <taxon>Myxococcota</taxon>
        <taxon>Polyangia</taxon>
        <taxon>Polyangiales</taxon>
        <taxon>Sandaracinaceae</taxon>
        <taxon>Sandaracinus</taxon>
    </lineage>
</organism>
<dbReference type="Gene3D" id="2.70.70.10">
    <property type="entry name" value="Glucose Permease (Domain IIA)"/>
    <property type="match status" value="1"/>
</dbReference>
<dbReference type="Proteomes" id="UP000034883">
    <property type="component" value="Chromosome"/>
</dbReference>
<dbReference type="PANTHER" id="PTHR21666">
    <property type="entry name" value="PEPTIDASE-RELATED"/>
    <property type="match status" value="1"/>
</dbReference>
<dbReference type="Pfam" id="PF16158">
    <property type="entry name" value="N_BRCA1_IG"/>
    <property type="match status" value="1"/>
</dbReference>
<dbReference type="EMBL" id="CP011125">
    <property type="protein sequence ID" value="AKF09796.1"/>
    <property type="molecule type" value="Genomic_DNA"/>
</dbReference>
<dbReference type="RefSeq" id="WP_053236810.1">
    <property type="nucleotide sequence ID" value="NZ_CP011125.1"/>
</dbReference>
<dbReference type="InterPro" id="IPR016047">
    <property type="entry name" value="M23ase_b-sheet_dom"/>
</dbReference>
<dbReference type="GO" id="GO:0004222">
    <property type="term" value="F:metalloendopeptidase activity"/>
    <property type="evidence" value="ECO:0007669"/>
    <property type="project" value="TreeGrafter"/>
</dbReference>
<evidence type="ECO:0000259" key="2">
    <source>
        <dbReference type="Pfam" id="PF01551"/>
    </source>
</evidence>
<name>A0A0F6W879_9BACT</name>
<feature type="chain" id="PRO_5002511251" evidence="1">
    <location>
        <begin position="21"/>
        <end position="775"/>
    </location>
</feature>
<sequence>MTRRIAFVLACVAIASCAPAEDVAVLESNVSAAVRRERATLIRDTARAAGITNGLLVAMLAEEETYLSHCASEFPACPGPGTADCGGRAVISGGGDGPCSVNQGGLGMFQIDDGTEAQTVAAHGDRVLTLQGNTQVAIERIIQKTIASRYLDGITTRQQAIDAINAIRIDDARWDPWIRTLVRYWNGCPESGRCWGNRYPKYDTAARTLYREFGHDFWYGEEPMMPPPAGGGWLASPIEGPRVTSYVSNRRGTGWARYDCTALTRANHRGTDFGVAVGTPVHAAAAGTVIRSTTGCPANGSMSSTCGGGFGNHVIILHDGGFATLYAHFSPGGGQVRNGARVECGDVIGNSGNSGRSSGPHLHFEVRANVRDVSTYFASSATTLDPWGGMCSSQTETLWIGGQPMRSCTASERDDAVVTRATHSGEVRGSAGARITQTFTWRNTGTTTWTSEGYVMRHAGGAFGTPREVMLPAGTMVEPGRTIELRVDVTVPEAEGLHTGRWRMARVGGSHFGREGTLAVRVSGAPRACNSSTLRRTVPDGECVQVSYPGCGASSCAWYRCSDGSWLCTEETDCMGEMHENASCGEMPSNDGGVSMGDAGMCTGGGQPLNSMCETTDDCCEGLECGTSGDGTRECCHPREDRCARHSDCCGSMLCVAGHCACAPVNQLCLNDSECCDGLACIAGACRDVSSCTREAESCGSRSECCYPLQCGAESVGGGNTCCISGGNRCELDDDCCGEMQCVSGRCAYRREGESCANPLDCYGALICRDGTCQF</sequence>
<dbReference type="Gene3D" id="2.60.40.10">
    <property type="entry name" value="Immunoglobulins"/>
    <property type="match status" value="1"/>
</dbReference>
<protein>
    <submittedName>
        <fullName evidence="4">Peptidase, M23/M37 family</fullName>
    </submittedName>
</protein>
<dbReference type="PROSITE" id="PS51257">
    <property type="entry name" value="PROKAR_LIPOPROTEIN"/>
    <property type="match status" value="1"/>
</dbReference>
<dbReference type="KEGG" id="samy:DB32_006945"/>
<feature type="signal peptide" evidence="1">
    <location>
        <begin position="1"/>
        <end position="20"/>
    </location>
</feature>
<keyword evidence="5" id="KW-1185">Reference proteome</keyword>
<dbReference type="InterPro" id="IPR050570">
    <property type="entry name" value="Cell_wall_metabolism_enzyme"/>
</dbReference>
<gene>
    <name evidence="4" type="ORF">DB32_006945</name>
</gene>
<dbReference type="PANTHER" id="PTHR21666:SF270">
    <property type="entry name" value="MUREIN HYDROLASE ACTIVATOR ENVC"/>
    <property type="match status" value="1"/>
</dbReference>
<dbReference type="AlphaFoldDB" id="A0A0F6W879"/>
<dbReference type="SUPFAM" id="SSF51261">
    <property type="entry name" value="Duplicated hybrid motif"/>
    <property type="match status" value="1"/>
</dbReference>
<evidence type="ECO:0000313" key="4">
    <source>
        <dbReference type="EMBL" id="AKF09796.1"/>
    </source>
</evidence>
<dbReference type="CDD" id="cd12797">
    <property type="entry name" value="M23_peptidase"/>
    <property type="match status" value="1"/>
</dbReference>
<evidence type="ECO:0000259" key="3">
    <source>
        <dbReference type="Pfam" id="PF16158"/>
    </source>
</evidence>
<dbReference type="InterPro" id="IPR011055">
    <property type="entry name" value="Dup_hybrid_motif"/>
</dbReference>
<evidence type="ECO:0000313" key="5">
    <source>
        <dbReference type="Proteomes" id="UP000034883"/>
    </source>
</evidence>
<dbReference type="STRING" id="927083.DB32_006945"/>
<proteinExistence type="predicted"/>
<feature type="domain" description="M23ase beta-sheet core" evidence="2">
    <location>
        <begin position="267"/>
        <end position="372"/>
    </location>
</feature>
<evidence type="ECO:0000256" key="1">
    <source>
        <dbReference type="SAM" id="SignalP"/>
    </source>
</evidence>
<reference evidence="4 5" key="1">
    <citation type="submission" date="2015-03" db="EMBL/GenBank/DDBJ databases">
        <title>Genome assembly of Sandaracinus amylolyticus DSM 53668.</title>
        <authorList>
            <person name="Sharma G."/>
            <person name="Subramanian S."/>
        </authorList>
    </citation>
    <scope>NUCLEOTIDE SEQUENCE [LARGE SCALE GENOMIC DNA]</scope>
    <source>
        <strain evidence="4 5">DSM 53668</strain>
    </source>
</reference>
<dbReference type="InterPro" id="IPR013783">
    <property type="entry name" value="Ig-like_fold"/>
</dbReference>
<dbReference type="InterPro" id="IPR032350">
    <property type="entry name" value="Nbr1_FW"/>
</dbReference>
<keyword evidence="1" id="KW-0732">Signal</keyword>
<dbReference type="Pfam" id="PF01551">
    <property type="entry name" value="Peptidase_M23"/>
    <property type="match status" value="1"/>
</dbReference>
<feature type="domain" description="Nbr1 FW" evidence="3">
    <location>
        <begin position="431"/>
        <end position="515"/>
    </location>
</feature>
<accession>A0A0F6W879</accession>